<protein>
    <submittedName>
        <fullName evidence="1">Uncharacterized protein</fullName>
    </submittedName>
</protein>
<dbReference type="Proteomes" id="UP000199118">
    <property type="component" value="Unassembled WGS sequence"/>
</dbReference>
<gene>
    <name evidence="1" type="ORF">SAMN05444336_11443</name>
</gene>
<accession>A0A1H3FV25</accession>
<sequence>MSLGVFTVEPRKRRAVGCSFIGDSTRICDPNVSGSLIGDIALTRIAARTALALVGLTSLGPSQARAQSYDIDCKLILCLAGGFPSGCADAKAYMIDRITSVPPKPPIGFCAMSDGSEYTDYRLDYAWVSPASAEGWVCPDDKLKYFRATHEDRGETHVQVFCYDQRVVVQAGWRDEEPTYAWLGRSVPERSDFRIAVTISPGSEDAYDSGVQRVETGIGRWYGNVYVSH</sequence>
<dbReference type="EMBL" id="FNMZ01000014">
    <property type="protein sequence ID" value="SDX94856.1"/>
    <property type="molecule type" value="Genomic_DNA"/>
</dbReference>
<keyword evidence="2" id="KW-1185">Reference proteome</keyword>
<reference evidence="1 2" key="1">
    <citation type="submission" date="2016-10" db="EMBL/GenBank/DDBJ databases">
        <authorList>
            <person name="de Groot N.N."/>
        </authorList>
    </citation>
    <scope>NUCLEOTIDE SEQUENCE [LARGE SCALE GENOMIC DNA]</scope>
    <source>
        <strain evidence="1 2">DSM 17890</strain>
    </source>
</reference>
<dbReference type="AlphaFoldDB" id="A0A1H3FV25"/>
<name>A0A1H3FV25_9RHOB</name>
<dbReference type="STRING" id="356660.SAMN05444336_11443"/>
<evidence type="ECO:0000313" key="1">
    <source>
        <dbReference type="EMBL" id="SDX94856.1"/>
    </source>
</evidence>
<evidence type="ECO:0000313" key="2">
    <source>
        <dbReference type="Proteomes" id="UP000199118"/>
    </source>
</evidence>
<organism evidence="1 2">
    <name type="scientific">Albimonas donghaensis</name>
    <dbReference type="NCBI Taxonomy" id="356660"/>
    <lineage>
        <taxon>Bacteria</taxon>
        <taxon>Pseudomonadati</taxon>
        <taxon>Pseudomonadota</taxon>
        <taxon>Alphaproteobacteria</taxon>
        <taxon>Rhodobacterales</taxon>
        <taxon>Paracoccaceae</taxon>
        <taxon>Albimonas</taxon>
    </lineage>
</organism>
<proteinExistence type="predicted"/>